<gene>
    <name evidence="2" type="ORF">MG293_008108</name>
</gene>
<comment type="caution">
    <text evidence="2">The sequence shown here is derived from an EMBL/GenBank/DDBJ whole genome shotgun (WGS) entry which is preliminary data.</text>
</comment>
<evidence type="ECO:0000313" key="3">
    <source>
        <dbReference type="Proteomes" id="UP001214576"/>
    </source>
</evidence>
<organism evidence="2 3">
    <name type="scientific">Ovis ammon polii</name>
    <dbReference type="NCBI Taxonomy" id="230172"/>
    <lineage>
        <taxon>Eukaryota</taxon>
        <taxon>Metazoa</taxon>
        <taxon>Chordata</taxon>
        <taxon>Craniata</taxon>
        <taxon>Vertebrata</taxon>
        <taxon>Euteleostomi</taxon>
        <taxon>Mammalia</taxon>
        <taxon>Eutheria</taxon>
        <taxon>Laurasiatheria</taxon>
        <taxon>Artiodactyla</taxon>
        <taxon>Ruminantia</taxon>
        <taxon>Pecora</taxon>
        <taxon>Bovidae</taxon>
        <taxon>Caprinae</taxon>
        <taxon>Ovis</taxon>
    </lineage>
</organism>
<proteinExistence type="predicted"/>
<feature type="compositionally biased region" description="Acidic residues" evidence="1">
    <location>
        <begin position="50"/>
        <end position="60"/>
    </location>
</feature>
<dbReference type="AlphaFoldDB" id="A0AAD4U7W5"/>
<dbReference type="Proteomes" id="UP001214576">
    <property type="component" value="Unassembled WGS sequence"/>
</dbReference>
<protein>
    <submittedName>
        <fullName evidence="2">Uncharacterized protein</fullName>
    </submittedName>
</protein>
<accession>A0AAD4U7W5</accession>
<evidence type="ECO:0000313" key="2">
    <source>
        <dbReference type="EMBL" id="KAI4540966.1"/>
    </source>
</evidence>
<feature type="region of interest" description="Disordered" evidence="1">
    <location>
        <begin position="1"/>
        <end position="62"/>
    </location>
</feature>
<keyword evidence="3" id="KW-1185">Reference proteome</keyword>
<dbReference type="EMBL" id="JAKZEL010000008">
    <property type="protein sequence ID" value="KAI4540966.1"/>
    <property type="molecule type" value="Genomic_DNA"/>
</dbReference>
<evidence type="ECO:0000256" key="1">
    <source>
        <dbReference type="SAM" id="MobiDB-lite"/>
    </source>
</evidence>
<name>A0AAD4U7W5_OVIAM</name>
<sequence length="193" mass="21368">MKGRVGPDKTAGTEAPGKACGLYSPSAHPPCPTLPLSKARSKSLPKAERDEECPEDEENVNDGSELVVAQLPWREFGCEQVPKQLPCHKASWQSHGHFQGPREPGCPNISLRFASGCVFRQKGSRVTSQRPGWYCLHKALFRWKQLCLEADELSAEEGSKRCSEVKPTRCQGLNVCQCTHVVLPGKDRFDELP</sequence>
<reference evidence="2" key="1">
    <citation type="submission" date="2022-03" db="EMBL/GenBank/DDBJ databases">
        <title>Genomic analyses of argali, domestic sheep and their hybrids provide insights into chromosomal evolution, heterosis and genetic basis of agronomic traits.</title>
        <authorList>
            <person name="Li M."/>
        </authorList>
    </citation>
    <scope>NUCLEOTIDE SEQUENCE</scope>
    <source>
        <strain evidence="2">CAU-MHL-2022a</strain>
        <tissue evidence="2">Skin</tissue>
    </source>
</reference>